<dbReference type="Pfam" id="PF01612">
    <property type="entry name" value="DNA_pol_A_exo1"/>
    <property type="match status" value="1"/>
</dbReference>
<proteinExistence type="predicted"/>
<dbReference type="GO" id="GO:0003676">
    <property type="term" value="F:nucleic acid binding"/>
    <property type="evidence" value="ECO:0007669"/>
    <property type="project" value="InterPro"/>
</dbReference>
<organism evidence="2 3">
    <name type="scientific">Mortierella alpina</name>
    <name type="common">Oleaginous fungus</name>
    <name type="synonym">Mortierella renispora</name>
    <dbReference type="NCBI Taxonomy" id="64518"/>
    <lineage>
        <taxon>Eukaryota</taxon>
        <taxon>Fungi</taxon>
        <taxon>Fungi incertae sedis</taxon>
        <taxon>Mucoromycota</taxon>
        <taxon>Mortierellomycotina</taxon>
        <taxon>Mortierellomycetes</taxon>
        <taxon>Mortierellales</taxon>
        <taxon>Mortierellaceae</taxon>
        <taxon>Mortierella</taxon>
    </lineage>
</organism>
<dbReference type="GO" id="GO:0006139">
    <property type="term" value="P:nucleobase-containing compound metabolic process"/>
    <property type="evidence" value="ECO:0007669"/>
    <property type="project" value="InterPro"/>
</dbReference>
<evidence type="ECO:0000259" key="1">
    <source>
        <dbReference type="Pfam" id="PF01612"/>
    </source>
</evidence>
<dbReference type="PANTHER" id="PTHR43040">
    <property type="entry name" value="RIBONUCLEASE D"/>
    <property type="match status" value="1"/>
</dbReference>
<gene>
    <name evidence="2" type="ORF">BGZ70_001755</name>
</gene>
<dbReference type="AlphaFoldDB" id="A0A9P6IYL5"/>
<dbReference type="Gene3D" id="3.30.420.10">
    <property type="entry name" value="Ribonuclease H-like superfamily/Ribonuclease H"/>
    <property type="match status" value="1"/>
</dbReference>
<dbReference type="PANTHER" id="PTHR43040:SF1">
    <property type="entry name" value="RIBONUCLEASE D"/>
    <property type="match status" value="1"/>
</dbReference>
<dbReference type="OrthoDB" id="26838at2759"/>
<protein>
    <recommendedName>
        <fullName evidence="1">3'-5' exonuclease domain-containing protein</fullName>
    </recommendedName>
</protein>
<sequence>MTINECQPEVIDDVEKLSAAVDDLSQRDTLYVDCEGDRLSRYGALYTVQIYDGNPQRRVYLVDVDVLGESAFDSVSTLGNTLRALLETKRLMFFDPRADVDALWNLYQVMPGNVLCLQLAEVAHRRRTKPYASWEPTYVNGLAKCIDLYCRGTLTRNESAIKTRVSLELKAGRFQYSDFKLSSPKSSQDIRTYACVDVLCLPELEKRVWQGTLCSGGERWVLENSSSRCARAKGYVGQEVFRSKNNAIPPAFSYKHHEGLLCRLLSMHQSFYTFREFRFK</sequence>
<reference evidence="2" key="1">
    <citation type="journal article" date="2020" name="Fungal Divers.">
        <title>Resolving the Mortierellaceae phylogeny through synthesis of multi-gene phylogenetics and phylogenomics.</title>
        <authorList>
            <person name="Vandepol N."/>
            <person name="Liber J."/>
            <person name="Desiro A."/>
            <person name="Na H."/>
            <person name="Kennedy M."/>
            <person name="Barry K."/>
            <person name="Grigoriev I.V."/>
            <person name="Miller A.N."/>
            <person name="O'Donnell K."/>
            <person name="Stajich J.E."/>
            <person name="Bonito G."/>
        </authorList>
    </citation>
    <scope>NUCLEOTIDE SEQUENCE</scope>
    <source>
        <strain evidence="2">CK1249</strain>
    </source>
</reference>
<dbReference type="InterPro" id="IPR002562">
    <property type="entry name" value="3'-5'_exonuclease_dom"/>
</dbReference>
<keyword evidence="3" id="KW-1185">Reference proteome</keyword>
<accession>A0A9P6IYL5</accession>
<dbReference type="InterPro" id="IPR012337">
    <property type="entry name" value="RNaseH-like_sf"/>
</dbReference>
<evidence type="ECO:0000313" key="2">
    <source>
        <dbReference type="EMBL" id="KAF9949511.1"/>
    </source>
</evidence>
<feature type="domain" description="3'-5' exonuclease" evidence="1">
    <location>
        <begin position="9"/>
        <end position="204"/>
    </location>
</feature>
<dbReference type="Proteomes" id="UP000738359">
    <property type="component" value="Unassembled WGS sequence"/>
</dbReference>
<dbReference type="GO" id="GO:0008408">
    <property type="term" value="F:3'-5' exonuclease activity"/>
    <property type="evidence" value="ECO:0007669"/>
    <property type="project" value="InterPro"/>
</dbReference>
<evidence type="ECO:0000313" key="3">
    <source>
        <dbReference type="Proteomes" id="UP000738359"/>
    </source>
</evidence>
<dbReference type="InterPro" id="IPR036397">
    <property type="entry name" value="RNaseH_sf"/>
</dbReference>
<dbReference type="EMBL" id="JAAAHY010001400">
    <property type="protein sequence ID" value="KAF9949511.1"/>
    <property type="molecule type" value="Genomic_DNA"/>
</dbReference>
<name>A0A9P6IYL5_MORAP</name>
<comment type="caution">
    <text evidence="2">The sequence shown here is derived from an EMBL/GenBank/DDBJ whole genome shotgun (WGS) entry which is preliminary data.</text>
</comment>
<dbReference type="SUPFAM" id="SSF53098">
    <property type="entry name" value="Ribonuclease H-like"/>
    <property type="match status" value="1"/>
</dbReference>